<sequence>MYMVVILVLMCILAVRGVLYNKRTQNKSGFIIGGIFTAGLIGVTLLALYDTFVGLQ</sequence>
<evidence type="ECO:0000313" key="3">
    <source>
        <dbReference type="Proteomes" id="UP000677436"/>
    </source>
</evidence>
<dbReference type="Proteomes" id="UP000677436">
    <property type="component" value="Chromosome"/>
</dbReference>
<accession>A0A8D5UE57</accession>
<evidence type="ECO:0000256" key="1">
    <source>
        <dbReference type="SAM" id="Phobius"/>
    </source>
</evidence>
<dbReference type="RefSeq" id="WP_205495107.1">
    <property type="nucleotide sequence ID" value="NZ_AP024601.1"/>
</dbReference>
<reference evidence="2" key="1">
    <citation type="journal article" date="2013" name="Int. J. Syst. Evol. Microbiol.">
        <title>Polycladomyces abyssicola gen. nov., sp. nov., a thermophilic filamentous bacterium isolated from hemipelagic sediment.</title>
        <authorList>
            <person name="Tsubouchi T."/>
            <person name="Shimane Y."/>
            <person name="Mori K."/>
            <person name="Usui K."/>
            <person name="Hiraki T."/>
            <person name="Tame A."/>
            <person name="Uematsu K."/>
            <person name="Maruyama T."/>
            <person name="Hatada Y."/>
        </authorList>
    </citation>
    <scope>NUCLEOTIDE SEQUENCE</scope>
    <source>
        <strain evidence="2">JIR-001</strain>
    </source>
</reference>
<keyword evidence="3" id="KW-1185">Reference proteome</keyword>
<dbReference type="EMBL" id="AP024601">
    <property type="protein sequence ID" value="BCU81627.1"/>
    <property type="molecule type" value="Genomic_DNA"/>
</dbReference>
<name>A0A8D5UE57_9BACL</name>
<reference evidence="2" key="2">
    <citation type="journal article" date="2021" name="Microbiol. Resour. Announc.">
        <title>Complete Genome Sequence of Polycladomyces abyssicola JIR-001T, Isolated from Hemipelagic Sediment in Deep Seawater.</title>
        <authorList>
            <person name="Tsubouchi T."/>
            <person name="Kaneko Y."/>
        </authorList>
    </citation>
    <scope>NUCLEOTIDE SEQUENCE</scope>
    <source>
        <strain evidence="2">JIR-001</strain>
    </source>
</reference>
<dbReference type="KEGG" id="pabs:JIR001_14100"/>
<keyword evidence="1" id="KW-0812">Transmembrane</keyword>
<feature type="transmembrane region" description="Helical" evidence="1">
    <location>
        <begin position="29"/>
        <end position="49"/>
    </location>
</feature>
<keyword evidence="1" id="KW-0472">Membrane</keyword>
<organism evidence="2 3">
    <name type="scientific">Polycladomyces abyssicola</name>
    <dbReference type="NCBI Taxonomy" id="1125966"/>
    <lineage>
        <taxon>Bacteria</taxon>
        <taxon>Bacillati</taxon>
        <taxon>Bacillota</taxon>
        <taxon>Bacilli</taxon>
        <taxon>Bacillales</taxon>
        <taxon>Thermoactinomycetaceae</taxon>
        <taxon>Polycladomyces</taxon>
    </lineage>
</organism>
<gene>
    <name evidence="2" type="ORF">JIR001_14100</name>
</gene>
<dbReference type="AlphaFoldDB" id="A0A8D5UE57"/>
<protein>
    <submittedName>
        <fullName evidence="2">Uncharacterized protein</fullName>
    </submittedName>
</protein>
<keyword evidence="1" id="KW-1133">Transmembrane helix</keyword>
<proteinExistence type="predicted"/>
<evidence type="ECO:0000313" key="2">
    <source>
        <dbReference type="EMBL" id="BCU81627.1"/>
    </source>
</evidence>